<name>A0A645JG22_9ZZZZ</name>
<comment type="caution">
    <text evidence="1">The sequence shown here is derived from an EMBL/GenBank/DDBJ whole genome shotgun (WGS) entry which is preliminary data.</text>
</comment>
<reference evidence="1" key="1">
    <citation type="submission" date="2019-08" db="EMBL/GenBank/DDBJ databases">
        <authorList>
            <person name="Kucharzyk K."/>
            <person name="Murdoch R.W."/>
            <person name="Higgins S."/>
            <person name="Loffler F."/>
        </authorList>
    </citation>
    <scope>NUCLEOTIDE SEQUENCE</scope>
</reference>
<evidence type="ECO:0000313" key="1">
    <source>
        <dbReference type="EMBL" id="MPN62050.1"/>
    </source>
</evidence>
<accession>A0A645JG22</accession>
<protein>
    <submittedName>
        <fullName evidence="1">Uncharacterized protein</fullName>
    </submittedName>
</protein>
<gene>
    <name evidence="1" type="ORF">SDC9_209796</name>
</gene>
<dbReference type="AlphaFoldDB" id="A0A645JG22"/>
<proteinExistence type="predicted"/>
<organism evidence="1">
    <name type="scientific">bioreactor metagenome</name>
    <dbReference type="NCBI Taxonomy" id="1076179"/>
    <lineage>
        <taxon>unclassified sequences</taxon>
        <taxon>metagenomes</taxon>
        <taxon>ecological metagenomes</taxon>
    </lineage>
</organism>
<sequence>MLQQLMGVALDTSRWQNKHTADTDLLHERRVMANHDNGPLIYAEIPPDDRLRIGVKMVSGFI</sequence>
<dbReference type="EMBL" id="VSSQ01139519">
    <property type="protein sequence ID" value="MPN62050.1"/>
    <property type="molecule type" value="Genomic_DNA"/>
</dbReference>